<dbReference type="EMBL" id="BPVZ01000149">
    <property type="protein sequence ID" value="GKV41422.1"/>
    <property type="molecule type" value="Genomic_DNA"/>
</dbReference>
<comment type="caution">
    <text evidence="11">The sequence shown here is derived from an EMBL/GenBank/DDBJ whole genome shotgun (WGS) entry which is preliminary data.</text>
</comment>
<name>A0AAV5LY65_9ROSI</name>
<keyword evidence="12" id="KW-1185">Reference proteome</keyword>
<dbReference type="PANTHER" id="PTHR24223:SF456">
    <property type="entry name" value="MULTIDRUG RESISTANCE-ASSOCIATED PROTEIN LETHAL(2)03659"/>
    <property type="match status" value="1"/>
</dbReference>
<evidence type="ECO:0000313" key="12">
    <source>
        <dbReference type="Proteomes" id="UP001054252"/>
    </source>
</evidence>
<dbReference type="GO" id="GO:0140359">
    <property type="term" value="F:ABC-type transporter activity"/>
    <property type="evidence" value="ECO:0007669"/>
    <property type="project" value="InterPro"/>
</dbReference>
<evidence type="ECO:0000256" key="9">
    <source>
        <dbReference type="SAM" id="Phobius"/>
    </source>
</evidence>
<dbReference type="InterPro" id="IPR011527">
    <property type="entry name" value="ABC1_TM_dom"/>
</dbReference>
<gene>
    <name evidence="11" type="ORF">SLEP1_g48959</name>
</gene>
<keyword evidence="7 9" id="KW-1133">Transmembrane helix</keyword>
<keyword evidence="4 9" id="KW-0812">Transmembrane</keyword>
<accession>A0AAV5LY65</accession>
<evidence type="ECO:0000256" key="3">
    <source>
        <dbReference type="ARBA" id="ARBA00022448"/>
    </source>
</evidence>
<feature type="transmembrane region" description="Helical" evidence="9">
    <location>
        <begin position="12"/>
        <end position="32"/>
    </location>
</feature>
<protein>
    <recommendedName>
        <fullName evidence="10">ABC transmembrane type-1 domain-containing protein</fullName>
    </recommendedName>
</protein>
<feature type="transmembrane region" description="Helical" evidence="9">
    <location>
        <begin position="99"/>
        <end position="119"/>
    </location>
</feature>
<comment type="similarity">
    <text evidence="2">Belongs to the ABC transporter superfamily. ABCC family. Conjugate transporter (TC 3.A.1.208) subfamily.</text>
</comment>
<dbReference type="PROSITE" id="PS50929">
    <property type="entry name" value="ABC_TM1F"/>
    <property type="match status" value="1"/>
</dbReference>
<dbReference type="InterPro" id="IPR036640">
    <property type="entry name" value="ABC1_TM_sf"/>
</dbReference>
<evidence type="ECO:0000256" key="7">
    <source>
        <dbReference type="ARBA" id="ARBA00022989"/>
    </source>
</evidence>
<dbReference type="GO" id="GO:0016020">
    <property type="term" value="C:membrane"/>
    <property type="evidence" value="ECO:0007669"/>
    <property type="project" value="UniProtKB-SubCell"/>
</dbReference>
<keyword evidence="5" id="KW-0547">Nucleotide-binding</keyword>
<evidence type="ECO:0000256" key="5">
    <source>
        <dbReference type="ARBA" id="ARBA00022741"/>
    </source>
</evidence>
<dbReference type="Proteomes" id="UP001054252">
    <property type="component" value="Unassembled WGS sequence"/>
</dbReference>
<evidence type="ECO:0000256" key="8">
    <source>
        <dbReference type="ARBA" id="ARBA00023136"/>
    </source>
</evidence>
<dbReference type="AlphaFoldDB" id="A0AAV5LY65"/>
<dbReference type="InterPro" id="IPR050173">
    <property type="entry name" value="ABC_transporter_C-like"/>
</dbReference>
<dbReference type="Gene3D" id="1.20.1560.10">
    <property type="entry name" value="ABC transporter type 1, transmembrane domain"/>
    <property type="match status" value="1"/>
</dbReference>
<evidence type="ECO:0000259" key="10">
    <source>
        <dbReference type="PROSITE" id="PS50929"/>
    </source>
</evidence>
<sequence length="125" mass="13971">MQQGDPAWTGYIYAFSIFAGVAVGVLCEAQYFQNVMRVGFRLRATLVAAEGLQRTDRRIGLMNEILAAMDTVKCYCWESSFQSKVQSVRNDELSRFRKASLLGAVYPGTILQIFCLVFARSGVLI</sequence>
<feature type="domain" description="ABC transmembrane type-1" evidence="10">
    <location>
        <begin position="53"/>
        <end position="125"/>
    </location>
</feature>
<evidence type="ECO:0000256" key="1">
    <source>
        <dbReference type="ARBA" id="ARBA00004141"/>
    </source>
</evidence>
<organism evidence="11 12">
    <name type="scientific">Rubroshorea leprosula</name>
    <dbReference type="NCBI Taxonomy" id="152421"/>
    <lineage>
        <taxon>Eukaryota</taxon>
        <taxon>Viridiplantae</taxon>
        <taxon>Streptophyta</taxon>
        <taxon>Embryophyta</taxon>
        <taxon>Tracheophyta</taxon>
        <taxon>Spermatophyta</taxon>
        <taxon>Magnoliopsida</taxon>
        <taxon>eudicotyledons</taxon>
        <taxon>Gunneridae</taxon>
        <taxon>Pentapetalae</taxon>
        <taxon>rosids</taxon>
        <taxon>malvids</taxon>
        <taxon>Malvales</taxon>
        <taxon>Dipterocarpaceae</taxon>
        <taxon>Rubroshorea</taxon>
    </lineage>
</organism>
<dbReference type="GO" id="GO:0005524">
    <property type="term" value="F:ATP binding"/>
    <property type="evidence" value="ECO:0007669"/>
    <property type="project" value="UniProtKB-KW"/>
</dbReference>
<dbReference type="SUPFAM" id="SSF90123">
    <property type="entry name" value="ABC transporter transmembrane region"/>
    <property type="match status" value="1"/>
</dbReference>
<comment type="subcellular location">
    <subcellularLocation>
        <location evidence="1">Membrane</location>
        <topology evidence="1">Multi-pass membrane protein</topology>
    </subcellularLocation>
</comment>
<evidence type="ECO:0000256" key="2">
    <source>
        <dbReference type="ARBA" id="ARBA00009726"/>
    </source>
</evidence>
<proteinExistence type="inferred from homology"/>
<dbReference type="PANTHER" id="PTHR24223">
    <property type="entry name" value="ATP-BINDING CASSETTE SUB-FAMILY C"/>
    <property type="match status" value="1"/>
</dbReference>
<reference evidence="11 12" key="1">
    <citation type="journal article" date="2021" name="Commun. Biol.">
        <title>The genome of Shorea leprosula (Dipterocarpaceae) highlights the ecological relevance of drought in aseasonal tropical rainforests.</title>
        <authorList>
            <person name="Ng K.K.S."/>
            <person name="Kobayashi M.J."/>
            <person name="Fawcett J.A."/>
            <person name="Hatakeyama M."/>
            <person name="Paape T."/>
            <person name="Ng C.H."/>
            <person name="Ang C.C."/>
            <person name="Tnah L.H."/>
            <person name="Lee C.T."/>
            <person name="Nishiyama T."/>
            <person name="Sese J."/>
            <person name="O'Brien M.J."/>
            <person name="Copetti D."/>
            <person name="Mohd Noor M.I."/>
            <person name="Ong R.C."/>
            <person name="Putra M."/>
            <person name="Sireger I.Z."/>
            <person name="Indrioko S."/>
            <person name="Kosugi Y."/>
            <person name="Izuno A."/>
            <person name="Isagi Y."/>
            <person name="Lee S.L."/>
            <person name="Shimizu K.K."/>
        </authorList>
    </citation>
    <scope>NUCLEOTIDE SEQUENCE [LARGE SCALE GENOMIC DNA]</scope>
    <source>
        <strain evidence="11">214</strain>
    </source>
</reference>
<dbReference type="Pfam" id="PF00664">
    <property type="entry name" value="ABC_membrane"/>
    <property type="match status" value="1"/>
</dbReference>
<keyword evidence="8 9" id="KW-0472">Membrane</keyword>
<evidence type="ECO:0000256" key="4">
    <source>
        <dbReference type="ARBA" id="ARBA00022692"/>
    </source>
</evidence>
<evidence type="ECO:0000256" key="6">
    <source>
        <dbReference type="ARBA" id="ARBA00022840"/>
    </source>
</evidence>
<keyword evidence="3" id="KW-0813">Transport</keyword>
<evidence type="ECO:0000313" key="11">
    <source>
        <dbReference type="EMBL" id="GKV41422.1"/>
    </source>
</evidence>
<keyword evidence="6" id="KW-0067">ATP-binding</keyword>